<reference evidence="2 3" key="1">
    <citation type="submission" date="2018-07" db="EMBL/GenBank/DDBJ databases">
        <title>The genomes of Aspergillus section Nigri reveals drivers in fungal speciation.</title>
        <authorList>
            <consortium name="DOE Joint Genome Institute"/>
            <person name="Vesth T.C."/>
            <person name="Nybo J."/>
            <person name="Theobald S."/>
            <person name="Brandl J."/>
            <person name="Frisvad J.C."/>
            <person name="Nielsen K.F."/>
            <person name="Lyhne E.K."/>
            <person name="Kogle M.E."/>
            <person name="Kuo A."/>
            <person name="Riley R."/>
            <person name="Clum A."/>
            <person name="Nolan M."/>
            <person name="Lipzen A."/>
            <person name="Salamov A."/>
            <person name="Henrissat B."/>
            <person name="Wiebenga A."/>
            <person name="De vries R.P."/>
            <person name="Grigoriev I.V."/>
            <person name="Mortensen U.H."/>
            <person name="Andersen M.R."/>
            <person name="Baker S.E."/>
        </authorList>
    </citation>
    <scope>NUCLEOTIDE SEQUENCE [LARGE SCALE GENOMIC DNA]</scope>
    <source>
        <strain evidence="2 3">CBS 139.54b</strain>
    </source>
</reference>
<feature type="region of interest" description="Disordered" evidence="1">
    <location>
        <begin position="1"/>
        <end position="48"/>
    </location>
</feature>
<evidence type="ECO:0000256" key="1">
    <source>
        <dbReference type="SAM" id="MobiDB-lite"/>
    </source>
</evidence>
<keyword evidence="3" id="KW-1185">Reference proteome</keyword>
<dbReference type="GeneID" id="38138363"/>
<gene>
    <name evidence="2" type="ORF">BDQ94DRAFT_164422</name>
</gene>
<evidence type="ECO:0000313" key="2">
    <source>
        <dbReference type="EMBL" id="RDH26505.1"/>
    </source>
</evidence>
<protein>
    <submittedName>
        <fullName evidence="2">Uncharacterized protein</fullName>
    </submittedName>
</protein>
<dbReference type="RefSeq" id="XP_026619527.1">
    <property type="nucleotide sequence ID" value="XM_026770007.1"/>
</dbReference>
<organism evidence="2 3">
    <name type="scientific">Aspergillus welwitschiae</name>
    <dbReference type="NCBI Taxonomy" id="1341132"/>
    <lineage>
        <taxon>Eukaryota</taxon>
        <taxon>Fungi</taxon>
        <taxon>Dikarya</taxon>
        <taxon>Ascomycota</taxon>
        <taxon>Pezizomycotina</taxon>
        <taxon>Eurotiomycetes</taxon>
        <taxon>Eurotiomycetidae</taxon>
        <taxon>Eurotiales</taxon>
        <taxon>Aspergillaceae</taxon>
        <taxon>Aspergillus</taxon>
        <taxon>Aspergillus subgen. Circumdati</taxon>
    </lineage>
</organism>
<dbReference type="AlphaFoldDB" id="A0A3F3PHS5"/>
<evidence type="ECO:0000313" key="3">
    <source>
        <dbReference type="Proteomes" id="UP000253729"/>
    </source>
</evidence>
<dbReference type="EMBL" id="KZ852139">
    <property type="protein sequence ID" value="RDH26505.1"/>
    <property type="molecule type" value="Genomic_DNA"/>
</dbReference>
<dbReference type="Proteomes" id="UP000253729">
    <property type="component" value="Unassembled WGS sequence"/>
</dbReference>
<proteinExistence type="predicted"/>
<feature type="compositionally biased region" description="Basic and acidic residues" evidence="1">
    <location>
        <begin position="9"/>
        <end position="29"/>
    </location>
</feature>
<accession>A0A3F3PHS5</accession>
<name>A0A3F3PHS5_9EURO</name>
<sequence length="151" mass="16263">MKHNNSGQRKSEASQQEWERVAMDDEIGHARRNNNRPGTRPAGPPYTDRSIGWLGRGCGSDPKFGSHGSVVCLELPCYSSSGPQSGSFVLSTWFLAIPIAVYSHGRFHPFSQAAGPNGCFLPPDAADRPPSVLHGEFIPYSSGSQVSLPPV</sequence>